<evidence type="ECO:0000259" key="1">
    <source>
        <dbReference type="Pfam" id="PF01850"/>
    </source>
</evidence>
<dbReference type="EMBL" id="BJCE01000050">
    <property type="protein sequence ID" value="GCL36801.1"/>
    <property type="molecule type" value="Genomic_DNA"/>
</dbReference>
<dbReference type="InterPro" id="IPR002716">
    <property type="entry name" value="PIN_dom"/>
</dbReference>
<feature type="domain" description="PIN" evidence="1">
    <location>
        <begin position="4"/>
        <end position="122"/>
    </location>
</feature>
<dbReference type="AlphaFoldDB" id="A0A480A083"/>
<comment type="caution">
    <text evidence="2">The sequence shown here is derived from an EMBL/GenBank/DDBJ whole genome shotgun (WGS) entry which is preliminary data.</text>
</comment>
<dbReference type="RefSeq" id="WP_137667208.1">
    <property type="nucleotide sequence ID" value="NZ_BJCE01000050.1"/>
</dbReference>
<dbReference type="PANTHER" id="PTHR36173">
    <property type="entry name" value="RIBONUCLEASE VAPC16-RELATED"/>
    <property type="match status" value="1"/>
</dbReference>
<dbReference type="InterPro" id="IPR029060">
    <property type="entry name" value="PIN-like_dom_sf"/>
</dbReference>
<reference evidence="3" key="1">
    <citation type="submission" date="2019-02" db="EMBL/GenBank/DDBJ databases">
        <title>Draft genome sequence of Sphaerospermopsis reniformis NIES-1949.</title>
        <authorList>
            <person name="Yamaguchi H."/>
            <person name="Suzuki S."/>
            <person name="Kawachi M."/>
        </authorList>
    </citation>
    <scope>NUCLEOTIDE SEQUENCE [LARGE SCALE GENOMIC DNA]</scope>
    <source>
        <strain evidence="3">NIES-1949</strain>
    </source>
</reference>
<sequence>MKFLLDTQCWLWWFAQPERLNEEAIAQIANENNELWLSVASVWEMGIKVAIGKLPLPAPLDGYISSRMVRLGAKYLEITASHALRTAILPLHHRDPFDRMLIAQAQMEDTTIITADPMFKEYQDTAILWAGHKS</sequence>
<name>A0A480A083_9CYAN</name>
<dbReference type="InterPro" id="IPR041705">
    <property type="entry name" value="PIN_Sll0205"/>
</dbReference>
<dbReference type="PANTHER" id="PTHR36173:SF2">
    <property type="entry name" value="RIBONUCLEASE VAPC16"/>
    <property type="match status" value="1"/>
</dbReference>
<gene>
    <name evidence="2" type="ORF">SR1949_19070</name>
</gene>
<evidence type="ECO:0000313" key="3">
    <source>
        <dbReference type="Proteomes" id="UP000300142"/>
    </source>
</evidence>
<protein>
    <submittedName>
        <fullName evidence="2">PilT protein domain protein</fullName>
    </submittedName>
</protein>
<dbReference type="InterPro" id="IPR052919">
    <property type="entry name" value="TA_system_RNase"/>
</dbReference>
<dbReference type="CDD" id="cd09872">
    <property type="entry name" value="PIN_Sll0205-like"/>
    <property type="match status" value="1"/>
</dbReference>
<evidence type="ECO:0000313" key="2">
    <source>
        <dbReference type="EMBL" id="GCL36801.1"/>
    </source>
</evidence>
<keyword evidence="3" id="KW-1185">Reference proteome</keyword>
<dbReference type="Proteomes" id="UP000300142">
    <property type="component" value="Unassembled WGS sequence"/>
</dbReference>
<proteinExistence type="predicted"/>
<dbReference type="Gene3D" id="3.40.50.1010">
    <property type="entry name" value="5'-nuclease"/>
    <property type="match status" value="1"/>
</dbReference>
<dbReference type="Pfam" id="PF01850">
    <property type="entry name" value="PIN"/>
    <property type="match status" value="1"/>
</dbReference>
<organism evidence="2 3">
    <name type="scientific">Sphaerospermopsis reniformis</name>
    <dbReference type="NCBI Taxonomy" id="531300"/>
    <lineage>
        <taxon>Bacteria</taxon>
        <taxon>Bacillati</taxon>
        <taxon>Cyanobacteriota</taxon>
        <taxon>Cyanophyceae</taxon>
        <taxon>Nostocales</taxon>
        <taxon>Aphanizomenonaceae</taxon>
        <taxon>Sphaerospermopsis</taxon>
    </lineage>
</organism>
<accession>A0A480A083</accession>
<dbReference type="SUPFAM" id="SSF88723">
    <property type="entry name" value="PIN domain-like"/>
    <property type="match status" value="1"/>
</dbReference>